<protein>
    <submittedName>
        <fullName evidence="2">DUF4386 domain-containing protein</fullName>
    </submittedName>
</protein>
<feature type="transmembrane region" description="Helical" evidence="1">
    <location>
        <begin position="213"/>
        <end position="234"/>
    </location>
</feature>
<name>A0ABR9ULU9_9CHRO</name>
<keyword evidence="3" id="KW-1185">Reference proteome</keyword>
<gene>
    <name evidence="2" type="ORF">IQ230_02530</name>
</gene>
<feature type="transmembrane region" description="Helical" evidence="1">
    <location>
        <begin position="153"/>
        <end position="170"/>
    </location>
</feature>
<dbReference type="InterPro" id="IPR025495">
    <property type="entry name" value="DUF4386"/>
</dbReference>
<feature type="transmembrane region" description="Helical" evidence="1">
    <location>
        <begin position="53"/>
        <end position="77"/>
    </location>
</feature>
<dbReference type="RefSeq" id="WP_193930481.1">
    <property type="nucleotide sequence ID" value="NZ_CAWPMZ010000085.1"/>
</dbReference>
<dbReference type="Proteomes" id="UP000651156">
    <property type="component" value="Unassembled WGS sequence"/>
</dbReference>
<organism evidence="2 3">
    <name type="scientific">Gloeocapsopsis crepidinum LEGE 06123</name>
    <dbReference type="NCBI Taxonomy" id="588587"/>
    <lineage>
        <taxon>Bacteria</taxon>
        <taxon>Bacillati</taxon>
        <taxon>Cyanobacteriota</taxon>
        <taxon>Cyanophyceae</taxon>
        <taxon>Oscillatoriophycideae</taxon>
        <taxon>Chroococcales</taxon>
        <taxon>Chroococcaceae</taxon>
        <taxon>Gloeocapsopsis</taxon>
    </lineage>
</organism>
<evidence type="ECO:0000256" key="1">
    <source>
        <dbReference type="SAM" id="Phobius"/>
    </source>
</evidence>
<keyword evidence="1" id="KW-0472">Membrane</keyword>
<keyword evidence="1" id="KW-0812">Transmembrane</keyword>
<sequence length="245" mass="27167">MNRLQLVRITGILLILFAVLLNVPYYLLAQTFEYDDILRQPTVKVLTSFHTGGTGLILTWFAFALLALLFIPASVLLHQVLRRKDTPYLAAITLMGVLSALLQSIGLMRWVFVIPILANLYVDPDASTTTREATIVVYQAVHQYGGVVIGEQLGQLLLAFWTLGVGFVMLKSALFKSWVAWLGIFTVPLWILGQSELLATVIPSMPTWEVTPISFTIWGVWLFVVGIFLLGATYGRGQKLGLKVG</sequence>
<feature type="transmembrane region" description="Helical" evidence="1">
    <location>
        <begin position="89"/>
        <end position="112"/>
    </location>
</feature>
<keyword evidence="1" id="KW-1133">Transmembrane helix</keyword>
<evidence type="ECO:0000313" key="3">
    <source>
        <dbReference type="Proteomes" id="UP000651156"/>
    </source>
</evidence>
<evidence type="ECO:0000313" key="2">
    <source>
        <dbReference type="EMBL" id="MBE9189262.1"/>
    </source>
</evidence>
<proteinExistence type="predicted"/>
<dbReference type="Pfam" id="PF14329">
    <property type="entry name" value="DUF4386"/>
    <property type="match status" value="1"/>
</dbReference>
<dbReference type="EMBL" id="JADEWN010000004">
    <property type="protein sequence ID" value="MBE9189262.1"/>
    <property type="molecule type" value="Genomic_DNA"/>
</dbReference>
<feature type="transmembrane region" description="Helical" evidence="1">
    <location>
        <begin position="177"/>
        <end position="193"/>
    </location>
</feature>
<accession>A0ABR9ULU9</accession>
<comment type="caution">
    <text evidence="2">The sequence shown here is derived from an EMBL/GenBank/DDBJ whole genome shotgun (WGS) entry which is preliminary data.</text>
</comment>
<reference evidence="2 3" key="1">
    <citation type="submission" date="2020-10" db="EMBL/GenBank/DDBJ databases">
        <authorList>
            <person name="Castelo-Branco R."/>
            <person name="Eusebio N."/>
            <person name="Adriana R."/>
            <person name="Vieira A."/>
            <person name="Brugerolle De Fraissinette N."/>
            <person name="Rezende De Castro R."/>
            <person name="Schneider M.P."/>
            <person name="Vasconcelos V."/>
            <person name="Leao P.N."/>
        </authorList>
    </citation>
    <scope>NUCLEOTIDE SEQUENCE [LARGE SCALE GENOMIC DNA]</scope>
    <source>
        <strain evidence="2 3">LEGE 06123</strain>
    </source>
</reference>